<dbReference type="RefSeq" id="WP_026981028.1">
    <property type="nucleotide sequence ID" value="NZ_AUCZ01000044.1"/>
</dbReference>
<accession>A0A0A2M0H9</accession>
<dbReference type="OrthoDB" id="1362038at2"/>
<name>A0A0A2M0H9_9FLAO</name>
<feature type="signal peptide" evidence="1">
    <location>
        <begin position="1"/>
        <end position="19"/>
    </location>
</feature>
<evidence type="ECO:0000313" key="2">
    <source>
        <dbReference type="EMBL" id="KGO84978.1"/>
    </source>
</evidence>
<comment type="caution">
    <text evidence="2">The sequence shown here is derived from an EMBL/GenBank/DDBJ whole genome shotgun (WGS) entry which is preliminary data.</text>
</comment>
<evidence type="ECO:0000313" key="3">
    <source>
        <dbReference type="Proteomes" id="UP000030121"/>
    </source>
</evidence>
<dbReference type="AlphaFoldDB" id="A0A0A2M0H9"/>
<feature type="chain" id="PRO_5001991494" evidence="1">
    <location>
        <begin position="20"/>
        <end position="191"/>
    </location>
</feature>
<protein>
    <submittedName>
        <fullName evidence="2">Uncharacterized protein</fullName>
    </submittedName>
</protein>
<dbReference type="Proteomes" id="UP000030121">
    <property type="component" value="Unassembled WGS sequence"/>
</dbReference>
<evidence type="ECO:0000256" key="1">
    <source>
        <dbReference type="SAM" id="SignalP"/>
    </source>
</evidence>
<sequence length="191" mass="22331">MRKTLTFILSFLIFSTVNAQVKRQFSKVKNSVISQKFHEIVIENKNSKKVKDCLNYNCTTDTKLSYCDDKSDENYTEFVELGIIKNSEIIVINKITYNEDSYILINQKECKQIELKGLPLKIENSNRYLVYNNPSTDNPYSIQIVDIENSIATILDEIILPKHIIPKRVLRIEKTEIYILDNNNFVWKAKI</sequence>
<keyword evidence="1" id="KW-0732">Signal</keyword>
<proteinExistence type="predicted"/>
<organism evidence="2 3">
    <name type="scientific">Flavobacterium suncheonense GH29-5 = DSM 17707</name>
    <dbReference type="NCBI Taxonomy" id="1121899"/>
    <lineage>
        <taxon>Bacteria</taxon>
        <taxon>Pseudomonadati</taxon>
        <taxon>Bacteroidota</taxon>
        <taxon>Flavobacteriia</taxon>
        <taxon>Flavobacteriales</taxon>
        <taxon>Flavobacteriaceae</taxon>
        <taxon>Flavobacterium</taxon>
    </lineage>
</organism>
<keyword evidence="3" id="KW-1185">Reference proteome</keyword>
<dbReference type="EMBL" id="JRLW01000060">
    <property type="protein sequence ID" value="KGO84978.1"/>
    <property type="molecule type" value="Genomic_DNA"/>
</dbReference>
<reference evidence="2 3" key="1">
    <citation type="submission" date="2013-09" db="EMBL/GenBank/DDBJ databases">
        <authorList>
            <person name="Zeng Z."/>
            <person name="Chen C."/>
        </authorList>
    </citation>
    <scope>NUCLEOTIDE SEQUENCE [LARGE SCALE GENOMIC DNA]</scope>
    <source>
        <strain evidence="2 3">GH29-5</strain>
    </source>
</reference>
<gene>
    <name evidence="2" type="ORF">Q764_14285</name>
</gene>